<dbReference type="RefSeq" id="WP_168836232.1">
    <property type="nucleotide sequence ID" value="NZ_JABAIK010000008.1"/>
</dbReference>
<keyword evidence="1" id="KW-0732">Signal</keyword>
<dbReference type="Pfam" id="PF11101">
    <property type="entry name" value="DUF2884"/>
    <property type="match status" value="1"/>
</dbReference>
<evidence type="ECO:0000313" key="3">
    <source>
        <dbReference type="Proteomes" id="UP000535589"/>
    </source>
</evidence>
<dbReference type="AlphaFoldDB" id="A0A7X8YH19"/>
<comment type="caution">
    <text evidence="2">The sequence shown here is derived from an EMBL/GenBank/DDBJ whole genome shotgun (WGS) entry which is preliminary data.</text>
</comment>
<keyword evidence="3" id="KW-1185">Reference proteome</keyword>
<accession>A0A7X8YH19</accession>
<evidence type="ECO:0000256" key="1">
    <source>
        <dbReference type="SAM" id="SignalP"/>
    </source>
</evidence>
<organism evidence="2 3">
    <name type="scientific">Vibrio agarilyticus</name>
    <dbReference type="NCBI Taxonomy" id="2726741"/>
    <lineage>
        <taxon>Bacteria</taxon>
        <taxon>Pseudomonadati</taxon>
        <taxon>Pseudomonadota</taxon>
        <taxon>Gammaproteobacteria</taxon>
        <taxon>Vibrionales</taxon>
        <taxon>Vibrionaceae</taxon>
        <taxon>Vibrio</taxon>
    </lineage>
</organism>
<dbReference type="EMBL" id="JABAIK010000008">
    <property type="protein sequence ID" value="NLS13135.1"/>
    <property type="molecule type" value="Genomic_DNA"/>
</dbReference>
<dbReference type="InterPro" id="IPR021307">
    <property type="entry name" value="DUF2884"/>
</dbReference>
<feature type="signal peptide" evidence="1">
    <location>
        <begin position="1"/>
        <end position="25"/>
    </location>
</feature>
<evidence type="ECO:0000313" key="2">
    <source>
        <dbReference type="EMBL" id="NLS13135.1"/>
    </source>
</evidence>
<name>A0A7X8YH19_9VIBR</name>
<feature type="chain" id="PRO_5031190077" evidence="1">
    <location>
        <begin position="26"/>
        <end position="256"/>
    </location>
</feature>
<gene>
    <name evidence="2" type="ORF">HGP28_09560</name>
</gene>
<sequence length="256" mass="28908">MMTSRWRLLLVSVFTYCVLNTAAIAAPCRVAIENEIRLNNRQITIENQQGDIAALTATNQLKLNGVKQTLSPEQQSALERYRSNVLTYLPKAHALTEKTLILAHQVLDEAALSVASPGVFDGAKTSLTDFVTQWQSQLNVDGDWTIPVTQMGQFSQRWQGDLEQAKTLLSQAMTTSAFELMTQEMAQNGRINLTELSQKISELSLAVKKRMQEHKGELDQQWLNWCQSLAQTELHQRELQQLVPQLQPFSAIKVER</sequence>
<proteinExistence type="predicted"/>
<dbReference type="Proteomes" id="UP000535589">
    <property type="component" value="Unassembled WGS sequence"/>
</dbReference>
<protein>
    <submittedName>
        <fullName evidence="2">YggN family protein</fullName>
    </submittedName>
</protein>
<reference evidence="2 3" key="1">
    <citation type="submission" date="2020-04" db="EMBL/GenBank/DDBJ databases">
        <title>Vibrio sp. SM6, a novel species isolated from seawater.</title>
        <authorList>
            <person name="Wang X."/>
        </authorList>
    </citation>
    <scope>NUCLEOTIDE SEQUENCE [LARGE SCALE GENOMIC DNA]</scope>
    <source>
        <strain evidence="2 3">SM6</strain>
    </source>
</reference>